<organism evidence="3 4">
    <name type="scientific">Bowmanella yangjiangensis</name>
    <dbReference type="NCBI Taxonomy" id="2811230"/>
    <lineage>
        <taxon>Bacteria</taxon>
        <taxon>Pseudomonadati</taxon>
        <taxon>Pseudomonadota</taxon>
        <taxon>Gammaproteobacteria</taxon>
        <taxon>Alteromonadales</taxon>
        <taxon>Alteromonadaceae</taxon>
        <taxon>Bowmanella</taxon>
    </lineage>
</organism>
<feature type="domain" description="MobA-like NTP transferase" evidence="2">
    <location>
        <begin position="59"/>
        <end position="107"/>
    </location>
</feature>
<dbReference type="Proteomes" id="UP000663992">
    <property type="component" value="Unassembled WGS sequence"/>
</dbReference>
<keyword evidence="1" id="KW-0460">Magnesium</keyword>
<proteinExistence type="predicted"/>
<evidence type="ECO:0000313" key="3">
    <source>
        <dbReference type="EMBL" id="MBN7822086.1"/>
    </source>
</evidence>
<comment type="caution">
    <text evidence="3">The sequence shown here is derived from an EMBL/GenBank/DDBJ whole genome shotgun (WGS) entry which is preliminary data.</text>
</comment>
<evidence type="ECO:0000259" key="2">
    <source>
        <dbReference type="Pfam" id="PF12804"/>
    </source>
</evidence>
<dbReference type="InterPro" id="IPR029044">
    <property type="entry name" value="Nucleotide-diphossugar_trans"/>
</dbReference>
<gene>
    <name evidence="3" type="ORF">J0A65_19635</name>
</gene>
<keyword evidence="4" id="KW-1185">Reference proteome</keyword>
<dbReference type="RefSeq" id="WP_206596038.1">
    <property type="nucleotide sequence ID" value="NZ_JAFKCS010000029.1"/>
</dbReference>
<evidence type="ECO:0000256" key="1">
    <source>
        <dbReference type="ARBA" id="ARBA00022842"/>
    </source>
</evidence>
<dbReference type="Gene3D" id="3.90.550.10">
    <property type="entry name" value="Spore Coat Polysaccharide Biosynthesis Protein SpsA, Chain A"/>
    <property type="match status" value="1"/>
</dbReference>
<protein>
    <recommendedName>
        <fullName evidence="2">MobA-like NTP transferase domain-containing protein</fullName>
    </recommendedName>
</protein>
<name>A0ABS3D0D0_9ALTE</name>
<accession>A0ABS3D0D0</accession>
<dbReference type="EMBL" id="JAFKCS010000029">
    <property type="protein sequence ID" value="MBN7822086.1"/>
    <property type="molecule type" value="Genomic_DNA"/>
</dbReference>
<dbReference type="Pfam" id="PF12804">
    <property type="entry name" value="NTP_transf_3"/>
    <property type="match status" value="1"/>
</dbReference>
<dbReference type="InterPro" id="IPR025877">
    <property type="entry name" value="MobA-like_NTP_Trfase"/>
</dbReference>
<sequence>MTKSSEVGMNTVGMVVTHQCSDVWLASKAFDKALCRVKSILNQCGIKDIKISRNCFTAGHLPDIYPQQGVLSALHAALFYQTHSHVLCVPPDMPGLSVELIRWLLVSGRIAKRSCHYRDYSLPMYLHNDKALRERLEYRLSEGLPVNTDNIEILKCRSLVAPDPSRLVRIFD</sequence>
<evidence type="ECO:0000313" key="4">
    <source>
        <dbReference type="Proteomes" id="UP000663992"/>
    </source>
</evidence>
<reference evidence="3 4" key="1">
    <citation type="submission" date="2021-03" db="EMBL/GenBank/DDBJ databases">
        <title>novel species isolated from a fishpond in China.</title>
        <authorList>
            <person name="Lu H."/>
            <person name="Cai Z."/>
        </authorList>
    </citation>
    <scope>NUCLEOTIDE SEQUENCE [LARGE SCALE GENOMIC DNA]</scope>
    <source>
        <strain evidence="3 4">Y57</strain>
    </source>
</reference>